<gene>
    <name evidence="1" type="ORF">J2X16_003009</name>
</gene>
<dbReference type="EMBL" id="JAVDXQ010000004">
    <property type="protein sequence ID" value="MDR7297660.1"/>
    <property type="molecule type" value="Genomic_DNA"/>
</dbReference>
<proteinExistence type="predicted"/>
<reference evidence="1 2" key="1">
    <citation type="submission" date="2023-07" db="EMBL/GenBank/DDBJ databases">
        <title>Sorghum-associated microbial communities from plants grown in Nebraska, USA.</title>
        <authorList>
            <person name="Schachtman D."/>
        </authorList>
    </citation>
    <scope>NUCLEOTIDE SEQUENCE [LARGE SCALE GENOMIC DNA]</scope>
    <source>
        <strain evidence="1 2">BE310</strain>
    </source>
</reference>
<name>A0ABU1ZCE8_9BURK</name>
<evidence type="ECO:0000313" key="2">
    <source>
        <dbReference type="Proteomes" id="UP001180536"/>
    </source>
</evidence>
<evidence type="ECO:0000313" key="1">
    <source>
        <dbReference type="EMBL" id="MDR7297660.1"/>
    </source>
</evidence>
<protein>
    <submittedName>
        <fullName evidence="1">Uncharacterized protein</fullName>
    </submittedName>
</protein>
<accession>A0ABU1ZCE8</accession>
<dbReference type="Proteomes" id="UP001180536">
    <property type="component" value="Unassembled WGS sequence"/>
</dbReference>
<keyword evidence="2" id="KW-1185">Reference proteome</keyword>
<comment type="caution">
    <text evidence="1">The sequence shown here is derived from an EMBL/GenBank/DDBJ whole genome shotgun (WGS) entry which is preliminary data.</text>
</comment>
<sequence length="148" mass="15467">MATFVPPYTVTVTSTAGGLSQCTYVDGTGAVVPPDTPLTTSTPRGQDGELAINFAETTVDGEQLRLVGAAAKTVGNDPTMSPYNYLPATRAQSGSAWVDSVVVPWGANNYTTRGVVLLFAQVDDKGDMVNFYPSADPQTQNDTPDTGS</sequence>
<organism evidence="1 2">
    <name type="scientific">Pelomonas aquatica</name>
    <dbReference type="NCBI Taxonomy" id="431058"/>
    <lineage>
        <taxon>Bacteria</taxon>
        <taxon>Pseudomonadati</taxon>
        <taxon>Pseudomonadota</taxon>
        <taxon>Betaproteobacteria</taxon>
        <taxon>Burkholderiales</taxon>
        <taxon>Sphaerotilaceae</taxon>
        <taxon>Roseateles</taxon>
    </lineage>
</organism>
<dbReference type="RefSeq" id="WP_157275397.1">
    <property type="nucleotide sequence ID" value="NZ_JAVDXQ010000004.1"/>
</dbReference>